<dbReference type="Gene3D" id="1.10.10.1450">
    <property type="match status" value="1"/>
</dbReference>
<dbReference type="Gene3D" id="3.30.420.10">
    <property type="entry name" value="Ribonuclease H-like superfamily/Ribonuclease H"/>
    <property type="match status" value="1"/>
</dbReference>
<dbReference type="PANTHER" id="PTHR46060:SF2">
    <property type="entry name" value="HISTONE-LYSINE N-METHYLTRANSFERASE SETMAR"/>
    <property type="match status" value="1"/>
</dbReference>
<dbReference type="GO" id="GO:0000729">
    <property type="term" value="P:DNA double-strand break processing"/>
    <property type="evidence" value="ECO:0007669"/>
    <property type="project" value="TreeGrafter"/>
</dbReference>
<dbReference type="OrthoDB" id="6433213at2759"/>
<dbReference type="GO" id="GO:0044774">
    <property type="term" value="P:mitotic DNA integrity checkpoint signaling"/>
    <property type="evidence" value="ECO:0007669"/>
    <property type="project" value="TreeGrafter"/>
</dbReference>
<dbReference type="Pfam" id="PF17906">
    <property type="entry name" value="HTH_48"/>
    <property type="match status" value="1"/>
</dbReference>
<dbReference type="Pfam" id="PF01359">
    <property type="entry name" value="Transposase_1"/>
    <property type="match status" value="1"/>
</dbReference>
<protein>
    <recommendedName>
        <fullName evidence="1">Mos1 transposase HTH domain-containing protein</fullName>
    </recommendedName>
</protein>
<dbReference type="GO" id="GO:0046975">
    <property type="term" value="F:histone H3K36 methyltransferase activity"/>
    <property type="evidence" value="ECO:0007669"/>
    <property type="project" value="TreeGrafter"/>
</dbReference>
<dbReference type="GO" id="GO:0015074">
    <property type="term" value="P:DNA integration"/>
    <property type="evidence" value="ECO:0007669"/>
    <property type="project" value="TreeGrafter"/>
</dbReference>
<dbReference type="Proteomes" id="UP000054047">
    <property type="component" value="Unassembled WGS sequence"/>
</dbReference>
<accession>A0A0C2D696</accession>
<sequence>MVFYVDKCHVAKTCWRYDPFPGSLGHLLTKMEERQRVRVLVFHYFERGFTAAQACKEIKADDGRYQISVSNVYYWYKRFRFGNHSLLDKERSGKPSIYDTKLATKEMLDNPSMHSRSLAMHVGCSQSTAVRLLRKMDLVPKKPSVIPHVLSKADKKRRVAICRDLLKKHRRGNSFHRIITCDEMWCLYDNPDQSVQWVKRFEKPSPVQRKNIHGKKSMLTVFWCIDGPILCKLVPQGKSIDADYIS</sequence>
<dbReference type="InterPro" id="IPR052709">
    <property type="entry name" value="Transposase-MT_Hybrid"/>
</dbReference>
<gene>
    <name evidence="2" type="ORF">ANCDUO_04557</name>
</gene>
<organism evidence="2 3">
    <name type="scientific">Ancylostoma duodenale</name>
    <dbReference type="NCBI Taxonomy" id="51022"/>
    <lineage>
        <taxon>Eukaryota</taxon>
        <taxon>Metazoa</taxon>
        <taxon>Ecdysozoa</taxon>
        <taxon>Nematoda</taxon>
        <taxon>Chromadorea</taxon>
        <taxon>Rhabditida</taxon>
        <taxon>Rhabditina</taxon>
        <taxon>Rhabditomorpha</taxon>
        <taxon>Strongyloidea</taxon>
        <taxon>Ancylostomatidae</taxon>
        <taxon>Ancylostomatinae</taxon>
        <taxon>Ancylostoma</taxon>
    </lineage>
</organism>
<dbReference type="GO" id="GO:0042800">
    <property type="term" value="F:histone H3K4 methyltransferase activity"/>
    <property type="evidence" value="ECO:0007669"/>
    <property type="project" value="TreeGrafter"/>
</dbReference>
<reference evidence="2 3" key="1">
    <citation type="submission" date="2013-12" db="EMBL/GenBank/DDBJ databases">
        <title>Draft genome of the parsitic nematode Ancylostoma duodenale.</title>
        <authorList>
            <person name="Mitreva M."/>
        </authorList>
    </citation>
    <scope>NUCLEOTIDE SEQUENCE [LARGE SCALE GENOMIC DNA]</scope>
    <source>
        <strain evidence="2 3">Zhejiang</strain>
    </source>
</reference>
<keyword evidence="3" id="KW-1185">Reference proteome</keyword>
<dbReference type="GO" id="GO:0000793">
    <property type="term" value="C:condensed chromosome"/>
    <property type="evidence" value="ECO:0007669"/>
    <property type="project" value="TreeGrafter"/>
</dbReference>
<dbReference type="AlphaFoldDB" id="A0A0C2D696"/>
<evidence type="ECO:0000313" key="2">
    <source>
        <dbReference type="EMBL" id="KIH65123.1"/>
    </source>
</evidence>
<evidence type="ECO:0000259" key="1">
    <source>
        <dbReference type="Pfam" id="PF17906"/>
    </source>
</evidence>
<evidence type="ECO:0000313" key="3">
    <source>
        <dbReference type="Proteomes" id="UP000054047"/>
    </source>
</evidence>
<name>A0A0C2D696_9BILA</name>
<dbReference type="GO" id="GO:0005634">
    <property type="term" value="C:nucleus"/>
    <property type="evidence" value="ECO:0007669"/>
    <property type="project" value="TreeGrafter"/>
</dbReference>
<proteinExistence type="predicted"/>
<dbReference type="GO" id="GO:0003697">
    <property type="term" value="F:single-stranded DNA binding"/>
    <property type="evidence" value="ECO:0007669"/>
    <property type="project" value="TreeGrafter"/>
</dbReference>
<dbReference type="GO" id="GO:0000014">
    <property type="term" value="F:single-stranded DNA endodeoxyribonuclease activity"/>
    <property type="evidence" value="ECO:0007669"/>
    <property type="project" value="TreeGrafter"/>
</dbReference>
<dbReference type="GO" id="GO:0003690">
    <property type="term" value="F:double-stranded DNA binding"/>
    <property type="evidence" value="ECO:0007669"/>
    <property type="project" value="TreeGrafter"/>
</dbReference>
<feature type="domain" description="Mos1 transposase HTH" evidence="1">
    <location>
        <begin position="36"/>
        <end position="83"/>
    </location>
</feature>
<dbReference type="EMBL" id="KN727696">
    <property type="protein sequence ID" value="KIH65123.1"/>
    <property type="molecule type" value="Genomic_DNA"/>
</dbReference>
<dbReference type="InterPro" id="IPR001888">
    <property type="entry name" value="Transposase_1"/>
</dbReference>
<dbReference type="InterPro" id="IPR036397">
    <property type="entry name" value="RNaseH_sf"/>
</dbReference>
<dbReference type="PANTHER" id="PTHR46060">
    <property type="entry name" value="MARINER MOS1 TRANSPOSASE-LIKE PROTEIN"/>
    <property type="match status" value="1"/>
</dbReference>
<dbReference type="GO" id="GO:0006303">
    <property type="term" value="P:double-strand break repair via nonhomologous end joining"/>
    <property type="evidence" value="ECO:0007669"/>
    <property type="project" value="TreeGrafter"/>
</dbReference>
<dbReference type="GO" id="GO:0044547">
    <property type="term" value="F:DNA topoisomerase binding"/>
    <property type="evidence" value="ECO:0007669"/>
    <property type="project" value="TreeGrafter"/>
</dbReference>
<dbReference type="GO" id="GO:0031297">
    <property type="term" value="P:replication fork processing"/>
    <property type="evidence" value="ECO:0007669"/>
    <property type="project" value="TreeGrafter"/>
</dbReference>
<dbReference type="InterPro" id="IPR041426">
    <property type="entry name" value="Mos1_HTH"/>
</dbReference>
<dbReference type="GO" id="GO:0035861">
    <property type="term" value="C:site of double-strand break"/>
    <property type="evidence" value="ECO:0007669"/>
    <property type="project" value="TreeGrafter"/>
</dbReference>